<dbReference type="SUPFAM" id="SSF48452">
    <property type="entry name" value="TPR-like"/>
    <property type="match status" value="2"/>
</dbReference>
<dbReference type="Pfam" id="PF13432">
    <property type="entry name" value="TPR_16"/>
    <property type="match status" value="1"/>
</dbReference>
<dbReference type="Gene3D" id="1.25.40.10">
    <property type="entry name" value="Tetratricopeptide repeat domain"/>
    <property type="match status" value="2"/>
</dbReference>
<dbReference type="SMART" id="SM01043">
    <property type="entry name" value="BTAD"/>
    <property type="match status" value="1"/>
</dbReference>
<evidence type="ECO:0000313" key="3">
    <source>
        <dbReference type="EMBL" id="MBB3962720.1"/>
    </source>
</evidence>
<feature type="domain" description="Bacterial transcriptional activator" evidence="2">
    <location>
        <begin position="104"/>
        <end position="238"/>
    </location>
</feature>
<evidence type="ECO:0000256" key="1">
    <source>
        <dbReference type="PROSITE-ProRule" id="PRU00339"/>
    </source>
</evidence>
<dbReference type="Proteomes" id="UP000582090">
    <property type="component" value="Unassembled WGS sequence"/>
</dbReference>
<dbReference type="Pfam" id="PF03704">
    <property type="entry name" value="BTAD"/>
    <property type="match status" value="1"/>
</dbReference>
<keyword evidence="1" id="KW-0802">TPR repeat</keyword>
<reference evidence="3 4" key="1">
    <citation type="submission" date="2020-08" db="EMBL/GenBank/DDBJ databases">
        <title>Genomic Encyclopedia of Type Strains, Phase IV (KMG-IV): sequencing the most valuable type-strain genomes for metagenomic binning, comparative biology and taxonomic classification.</title>
        <authorList>
            <person name="Goeker M."/>
        </authorList>
    </citation>
    <scope>NUCLEOTIDE SEQUENCE [LARGE SCALE GENOMIC DNA]</scope>
    <source>
        <strain evidence="3 4">DSM 26575</strain>
    </source>
</reference>
<dbReference type="InterPro" id="IPR051677">
    <property type="entry name" value="AfsR-DnrI-RedD_regulator"/>
</dbReference>
<name>A0A7W6CS77_9HYPH</name>
<comment type="caution">
    <text evidence="3">The sequence shown here is derived from an EMBL/GenBank/DDBJ whole genome shotgun (WGS) entry which is preliminary data.</text>
</comment>
<evidence type="ECO:0000313" key="4">
    <source>
        <dbReference type="Proteomes" id="UP000582090"/>
    </source>
</evidence>
<dbReference type="PANTHER" id="PTHR35807">
    <property type="entry name" value="TRANSCRIPTIONAL REGULATOR REDD-RELATED"/>
    <property type="match status" value="1"/>
</dbReference>
<dbReference type="InterPro" id="IPR005158">
    <property type="entry name" value="BTAD"/>
</dbReference>
<organism evidence="3 4">
    <name type="scientific">Rhizobium metallidurans</name>
    <dbReference type="NCBI Taxonomy" id="1265931"/>
    <lineage>
        <taxon>Bacteria</taxon>
        <taxon>Pseudomonadati</taxon>
        <taxon>Pseudomonadota</taxon>
        <taxon>Alphaproteobacteria</taxon>
        <taxon>Hyphomicrobiales</taxon>
        <taxon>Rhizobiaceae</taxon>
        <taxon>Rhizobium/Agrobacterium group</taxon>
        <taxon>Rhizobium</taxon>
    </lineage>
</organism>
<dbReference type="GO" id="GO:0003677">
    <property type="term" value="F:DNA binding"/>
    <property type="evidence" value="ECO:0007669"/>
    <property type="project" value="UniProtKB-KW"/>
</dbReference>
<dbReference type="AlphaFoldDB" id="A0A7W6CS77"/>
<feature type="repeat" description="TPR" evidence="1">
    <location>
        <begin position="488"/>
        <end position="521"/>
    </location>
</feature>
<dbReference type="EMBL" id="JACIDW010000001">
    <property type="protein sequence ID" value="MBB3962720.1"/>
    <property type="molecule type" value="Genomic_DNA"/>
</dbReference>
<keyword evidence="4" id="KW-1185">Reference proteome</keyword>
<gene>
    <name evidence="3" type="ORF">GGQ67_000338</name>
</gene>
<keyword evidence="3" id="KW-0238">DNA-binding</keyword>
<dbReference type="InterPro" id="IPR019734">
    <property type="entry name" value="TPR_rpt"/>
</dbReference>
<protein>
    <submittedName>
        <fullName evidence="3">DNA-binding SARP family transcriptional activator/Flp pilus assembly protein TadD</fullName>
    </submittedName>
</protein>
<dbReference type="PROSITE" id="PS50005">
    <property type="entry name" value="TPR"/>
    <property type="match status" value="1"/>
</dbReference>
<evidence type="ECO:0000259" key="2">
    <source>
        <dbReference type="SMART" id="SM01043"/>
    </source>
</evidence>
<proteinExistence type="predicted"/>
<accession>A0A7W6CS77</accession>
<dbReference type="InterPro" id="IPR011990">
    <property type="entry name" value="TPR-like_helical_dom_sf"/>
</dbReference>
<sequence>MVSVAKHSLLLRLLGKPALFANDGEIVLPEKAYPLLAFVAASSQFSMERETLRGMLWQSDVSKQRAGSLRQLLARIDRSVPEGLPRLITATNTHITLNAEHWATDVLLLRDATHPLARSDWGLLQGELLEGFRAPTMEADEWVTIERRRIAECRDAHLMTLLDSPEKLTLADIVLLAGLLVATDPANEAACRALMKVHATAGDLASARQAYFRCRNELKAEYGAEPDATTQALALELGIIAPAAPVVAETASVRPVAADPLGQPRVLILPPETMLSEPLLQRVGRALLEDVTIGLSQQRGFKVIAAHTSVEILNRSLASGELQPMPPELRFDYTVYVTIHGREDEIYATCRLTKTSTAEVLWAIDLPLAMQKVNQSFGQLARRIVMTLADTIERRELTDMMHDVSPSAYRLYLEGKRLVSKTDLQHLRQARKWFKSALTRHDRFSSAHAGMARVLGMEWLVRGMKDTALLEEADRSAWQARDSDPNSGRAMRELGFVALYRRRFADSLDFFAEAQMLNPNDADILADHADALLHDGQSDRALELSHAALKLNPLPPDYYYWNLGGIHFVQENYAKAIEVLDRVKDRPATSRLLAAAHAKNGDKATAAHYASVVLENFPDFRTEDVWRFVPDRNPDDTRQLIDGLRMAGLS</sequence>